<sequence>MGISALKDFGPLILSESTYLYTEIGQAHTCSRLVFSGFGNGGRRLYLARETKHFYLYFGNAHSVKSQFFSRCIGAVDNPASNKRPSVIDTYDRTFPVLKVCYPDHCIHWPGFMCRRPCIHIVPLAVACVFTVEVGTVPARNTLHFLPYLHISGSIAFSAHFVRTHRRSLSCSRRMPCSPVDHFLFTGTTGKKQT</sequence>
<protein>
    <submittedName>
        <fullName evidence="1">Uncharacterized protein</fullName>
    </submittedName>
</protein>
<accession>A0A1W1BMK9</accession>
<name>A0A1W1BMK9_9ZZZZ</name>
<evidence type="ECO:0000313" key="1">
    <source>
        <dbReference type="EMBL" id="SFV54774.1"/>
    </source>
</evidence>
<organism evidence="1">
    <name type="scientific">hydrothermal vent metagenome</name>
    <dbReference type="NCBI Taxonomy" id="652676"/>
    <lineage>
        <taxon>unclassified sequences</taxon>
        <taxon>metagenomes</taxon>
        <taxon>ecological metagenomes</taxon>
    </lineage>
</organism>
<gene>
    <name evidence="1" type="ORF">MNB_SV-10-1312</name>
</gene>
<dbReference type="AlphaFoldDB" id="A0A1W1BMK9"/>
<proteinExistence type="predicted"/>
<reference evidence="1" key="1">
    <citation type="submission" date="2016-10" db="EMBL/GenBank/DDBJ databases">
        <authorList>
            <person name="de Groot N.N."/>
        </authorList>
    </citation>
    <scope>NUCLEOTIDE SEQUENCE</scope>
</reference>
<dbReference type="EMBL" id="FPHL01000007">
    <property type="protein sequence ID" value="SFV54774.1"/>
    <property type="molecule type" value="Genomic_DNA"/>
</dbReference>